<dbReference type="SUPFAM" id="SSF47384">
    <property type="entry name" value="Homodimeric domain of signal transducing histidine kinase"/>
    <property type="match status" value="1"/>
</dbReference>
<dbReference type="SUPFAM" id="SSF55874">
    <property type="entry name" value="ATPase domain of HSP90 chaperone/DNA topoisomerase II/histidine kinase"/>
    <property type="match status" value="1"/>
</dbReference>
<dbReference type="GO" id="GO:0005886">
    <property type="term" value="C:plasma membrane"/>
    <property type="evidence" value="ECO:0007669"/>
    <property type="project" value="UniProtKB-SubCell"/>
</dbReference>
<comment type="subcellular location">
    <subcellularLocation>
        <location evidence="2">Cell inner membrane</location>
        <topology evidence="2">Multi-pass membrane protein</topology>
    </subcellularLocation>
</comment>
<feature type="coiled-coil region" evidence="15">
    <location>
        <begin position="246"/>
        <end position="275"/>
    </location>
</feature>
<protein>
    <recommendedName>
        <fullName evidence="3">histidine kinase</fullName>
        <ecNumber evidence="3">2.7.13.3</ecNumber>
    </recommendedName>
</protein>
<keyword evidence="10" id="KW-0547">Nucleotide-binding</keyword>
<evidence type="ECO:0000256" key="9">
    <source>
        <dbReference type="ARBA" id="ARBA00022777"/>
    </source>
</evidence>
<feature type="domain" description="PAS" evidence="18">
    <location>
        <begin position="571"/>
        <end position="636"/>
    </location>
</feature>
<dbReference type="Pfam" id="PF00512">
    <property type="entry name" value="HisKA"/>
    <property type="match status" value="1"/>
</dbReference>
<keyword evidence="5" id="KW-0997">Cell inner membrane</keyword>
<evidence type="ECO:0000256" key="8">
    <source>
        <dbReference type="ARBA" id="ARBA00022692"/>
    </source>
</evidence>
<dbReference type="STRING" id="927664.SAMN05421780_10811"/>
<dbReference type="SUPFAM" id="SSF55781">
    <property type="entry name" value="GAF domain-like"/>
    <property type="match status" value="1"/>
</dbReference>
<dbReference type="PROSITE" id="PS50112">
    <property type="entry name" value="PAS"/>
    <property type="match status" value="2"/>
</dbReference>
<dbReference type="EC" id="2.7.13.3" evidence="3"/>
<feature type="domain" description="PAS" evidence="18">
    <location>
        <begin position="265"/>
        <end position="338"/>
    </location>
</feature>
<sequence length="1211" mass="138572">MERNKIDIQVLFELTLQQMQGSNIEQIIQNALPLYLKKLNCIMAGVCHEGQLRFVLPRVVQSNETERNRLMQLQPEIMADTQPFFSKLIDGRYYFVYKLYTFGHLILVRNTPFSDSIEKELGKVIDQLGRLLTQANEEKQLKLLQNLVNNSSDAFQISKEDGQLYYINNVAEKRLGIPRDKITEHNVKDFEKLFEDPQQWYLHVQDLKENGKQILEGQNINQETGEYFPVEVTVNTVEVEGQTFVIANSRDISERKEQEKQLLETKQQLESILNHLDDIIWSVSIPDNQLIFVTPSVEKLFGFSVEHWKGNSDLWTDIIYADDKRIIRDIYYDLAHNGTYDVRYRIVTGAGQIKWVRNRGKFVYNDAGVAIRLDGVIMDKTKLYTAESSLQQELHLQETLTDIASTYINLDVSEIENTINQSLRKMGQFVDADRAYIFDYDFEKNTTSNTYEWCNEGIESEINNLQNVPMEYFPQWVEQHRKGLPFYIPDVSKLIHTGAHGLKAILQAQGIKSLMAIPMIDKEELIGFVGFDSVRMYHNYSEKETRLLTLFAQMLINVRSRQRWQKQLILQEEKFRNIIANMDLGLLEIDNNGGIVFFNQSFSSMFGYSLDKLQGFKLVDVLSDSDKEIIMQRIEQRQAGLTESYEYKTRSKDGSDLWLFISGAPNYNDKGQVTGSISIFLDITEQKVLEEQLAQAKSFAEAAAKAKELFLANMSHEIRTPLNVIIGMIRQLSKEQLSLQQSFYVKHSETAAKHLLTILNNILDIAKIESGELQIISKEFSLSVLAYNVHSIMHSQVKEKNLKFKLNVSPDLKPALLGDETRIRQVLINLIGNAIKFTDFGAISINVKVWQTTATHQRVSVEVEDSGIGMSQAFLGKIFDKFSQEQNNANRRYEGTGLGLAISNDLVRLMGGQLTVQSQKGQGSVFGFELDLPIGNEKNLLTASTHIQTGAFKGKKVLMAEDNEMNRFIARQSLEYLGFEIMEAENGQMAVDIVRAQRFDLILMDIQMPIMDGEKATEIIRKELKIDTPIIALTANAFRHDIDKYLDKGMNDFIIKPYDEDYFIGKIQHVLGGEAVSIKEAEQLARAEMKMLEAEKPTNGLLYDLTYLEKMSRGNKAFVDKMVSVFVEQTKQTMTDLVEALEAGQIDRINKVSHKAKASIDQMGIKSLYNTIRVLEKFDPESKDKESLRLLIGQTNQLLQQTIDQLTQQSL</sequence>
<feature type="modified residue" description="4-aspartylphosphate" evidence="14">
    <location>
        <position position="1005"/>
    </location>
</feature>
<evidence type="ECO:0000256" key="15">
    <source>
        <dbReference type="SAM" id="Coils"/>
    </source>
</evidence>
<evidence type="ECO:0000256" key="11">
    <source>
        <dbReference type="ARBA" id="ARBA00022989"/>
    </source>
</evidence>
<dbReference type="SMART" id="SM00388">
    <property type="entry name" value="HisKA"/>
    <property type="match status" value="1"/>
</dbReference>
<dbReference type="Gene3D" id="3.30.450.40">
    <property type="match status" value="1"/>
</dbReference>
<feature type="domain" description="HPt" evidence="20">
    <location>
        <begin position="1115"/>
        <end position="1211"/>
    </location>
</feature>
<dbReference type="NCBIfam" id="TIGR00229">
    <property type="entry name" value="sensory_box"/>
    <property type="match status" value="2"/>
</dbReference>
<feature type="modified residue" description="Phosphohistidine" evidence="13">
    <location>
        <position position="1154"/>
    </location>
</feature>
<dbReference type="SUPFAM" id="SSF55785">
    <property type="entry name" value="PYP-like sensor domain (PAS domain)"/>
    <property type="match status" value="3"/>
</dbReference>
<keyword evidence="7" id="KW-0808">Transferase</keyword>
<dbReference type="InterPro" id="IPR036097">
    <property type="entry name" value="HisK_dim/P_sf"/>
</dbReference>
<evidence type="ECO:0000259" key="17">
    <source>
        <dbReference type="PROSITE" id="PS50110"/>
    </source>
</evidence>
<dbReference type="PROSITE" id="PS50110">
    <property type="entry name" value="RESPONSE_REGULATORY"/>
    <property type="match status" value="1"/>
</dbReference>
<dbReference type="InterPro" id="IPR003661">
    <property type="entry name" value="HisK_dim/P_dom"/>
</dbReference>
<evidence type="ECO:0000259" key="20">
    <source>
        <dbReference type="PROSITE" id="PS50894"/>
    </source>
</evidence>
<feature type="domain" description="PAC" evidence="19">
    <location>
        <begin position="340"/>
        <end position="392"/>
    </location>
</feature>
<dbReference type="PANTHER" id="PTHR43047:SF78">
    <property type="entry name" value="SENSORY_REGULATORY PROTEIN RPFC"/>
    <property type="match status" value="1"/>
</dbReference>
<keyword evidence="8" id="KW-0812">Transmembrane</keyword>
<dbReference type="CDD" id="cd16922">
    <property type="entry name" value="HATPase_EvgS-ArcB-TorS-like"/>
    <property type="match status" value="1"/>
</dbReference>
<dbReference type="EMBL" id="FOLE01000008">
    <property type="protein sequence ID" value="SFC66810.1"/>
    <property type="molecule type" value="Genomic_DNA"/>
</dbReference>
<dbReference type="SUPFAM" id="SSF47226">
    <property type="entry name" value="Histidine-containing phosphotransfer domain, HPT domain"/>
    <property type="match status" value="1"/>
</dbReference>
<evidence type="ECO:0000256" key="5">
    <source>
        <dbReference type="ARBA" id="ARBA00022519"/>
    </source>
</evidence>
<proteinExistence type="predicted"/>
<keyword evidence="4" id="KW-1003">Cell membrane</keyword>
<dbReference type="CDD" id="cd17546">
    <property type="entry name" value="REC_hyHK_CKI1_RcsC-like"/>
    <property type="match status" value="1"/>
</dbReference>
<evidence type="ECO:0000256" key="4">
    <source>
        <dbReference type="ARBA" id="ARBA00022475"/>
    </source>
</evidence>
<dbReference type="Pfam" id="PF02518">
    <property type="entry name" value="HATPase_c"/>
    <property type="match status" value="1"/>
</dbReference>
<keyword evidence="10" id="KW-0067">ATP-binding</keyword>
<evidence type="ECO:0000256" key="2">
    <source>
        <dbReference type="ARBA" id="ARBA00004429"/>
    </source>
</evidence>
<evidence type="ECO:0000259" key="18">
    <source>
        <dbReference type="PROSITE" id="PS50112"/>
    </source>
</evidence>
<reference evidence="21 22" key="1">
    <citation type="submission" date="2016-10" db="EMBL/GenBank/DDBJ databases">
        <authorList>
            <person name="de Groot N.N."/>
        </authorList>
    </citation>
    <scope>NUCLEOTIDE SEQUENCE [LARGE SCALE GENOMIC DNA]</scope>
    <source>
        <strain evidence="21 22">DSM 6793</strain>
    </source>
</reference>
<evidence type="ECO:0000256" key="7">
    <source>
        <dbReference type="ARBA" id="ARBA00022679"/>
    </source>
</evidence>
<dbReference type="InterPro" id="IPR013767">
    <property type="entry name" value="PAS_fold"/>
</dbReference>
<dbReference type="SUPFAM" id="SSF52172">
    <property type="entry name" value="CheY-like"/>
    <property type="match status" value="1"/>
</dbReference>
<evidence type="ECO:0000256" key="1">
    <source>
        <dbReference type="ARBA" id="ARBA00000085"/>
    </source>
</evidence>
<evidence type="ECO:0000256" key="13">
    <source>
        <dbReference type="PROSITE-ProRule" id="PRU00110"/>
    </source>
</evidence>
<dbReference type="InterPro" id="IPR008207">
    <property type="entry name" value="Sig_transdc_His_kin_Hpt_dom"/>
</dbReference>
<keyword evidence="9" id="KW-0418">Kinase</keyword>
<gene>
    <name evidence="21" type="ORF">SAMN05421780_10811</name>
</gene>
<dbReference type="CDD" id="cd00082">
    <property type="entry name" value="HisKA"/>
    <property type="match status" value="1"/>
</dbReference>
<evidence type="ECO:0000256" key="6">
    <source>
        <dbReference type="ARBA" id="ARBA00022553"/>
    </source>
</evidence>
<dbReference type="PROSITE" id="PS50109">
    <property type="entry name" value="HIS_KIN"/>
    <property type="match status" value="1"/>
</dbReference>
<dbReference type="InterPro" id="IPR005467">
    <property type="entry name" value="His_kinase_dom"/>
</dbReference>
<dbReference type="PANTHER" id="PTHR43047">
    <property type="entry name" value="TWO-COMPONENT HISTIDINE PROTEIN KINASE"/>
    <property type="match status" value="1"/>
</dbReference>
<name>A0A1I1LB99_9BACT</name>
<dbReference type="FunFam" id="3.30.565.10:FF:000010">
    <property type="entry name" value="Sensor histidine kinase RcsC"/>
    <property type="match status" value="1"/>
</dbReference>
<evidence type="ECO:0000259" key="19">
    <source>
        <dbReference type="PROSITE" id="PS50113"/>
    </source>
</evidence>
<dbReference type="PROSITE" id="PS50113">
    <property type="entry name" value="PAC"/>
    <property type="match status" value="2"/>
</dbReference>
<dbReference type="Gene3D" id="3.30.565.10">
    <property type="entry name" value="Histidine kinase-like ATPase, C-terminal domain"/>
    <property type="match status" value="1"/>
</dbReference>
<keyword evidence="22" id="KW-1185">Reference proteome</keyword>
<keyword evidence="15" id="KW-0175">Coiled coil</keyword>
<feature type="domain" description="Histidine kinase" evidence="16">
    <location>
        <begin position="713"/>
        <end position="934"/>
    </location>
</feature>
<dbReference type="Pfam" id="PF08447">
    <property type="entry name" value="PAS_3"/>
    <property type="match status" value="1"/>
</dbReference>
<evidence type="ECO:0000256" key="14">
    <source>
        <dbReference type="PROSITE-ProRule" id="PRU00169"/>
    </source>
</evidence>
<evidence type="ECO:0000256" key="3">
    <source>
        <dbReference type="ARBA" id="ARBA00012438"/>
    </source>
</evidence>
<dbReference type="Gene3D" id="3.30.450.20">
    <property type="entry name" value="PAS domain"/>
    <property type="match status" value="3"/>
</dbReference>
<evidence type="ECO:0000313" key="22">
    <source>
        <dbReference type="Proteomes" id="UP000199514"/>
    </source>
</evidence>
<comment type="catalytic activity">
    <reaction evidence="1">
        <text>ATP + protein L-histidine = ADP + protein N-phospho-L-histidine.</text>
        <dbReference type="EC" id="2.7.13.3"/>
    </reaction>
</comment>
<dbReference type="InterPro" id="IPR000700">
    <property type="entry name" value="PAS-assoc_C"/>
</dbReference>
<dbReference type="CDD" id="cd00130">
    <property type="entry name" value="PAS"/>
    <property type="match status" value="2"/>
</dbReference>
<dbReference type="InterPro" id="IPR036641">
    <property type="entry name" value="HPT_dom_sf"/>
</dbReference>
<dbReference type="AlphaFoldDB" id="A0A1I1LB99"/>
<dbReference type="Gene3D" id="3.40.50.2300">
    <property type="match status" value="1"/>
</dbReference>
<dbReference type="InterPro" id="IPR036890">
    <property type="entry name" value="HATPase_C_sf"/>
</dbReference>
<feature type="domain" description="Response regulatory" evidence="17">
    <location>
        <begin position="956"/>
        <end position="1071"/>
    </location>
</feature>
<evidence type="ECO:0000256" key="10">
    <source>
        <dbReference type="ARBA" id="ARBA00022840"/>
    </source>
</evidence>
<dbReference type="InterPro" id="IPR003594">
    <property type="entry name" value="HATPase_dom"/>
</dbReference>
<keyword evidence="12" id="KW-0472">Membrane</keyword>
<dbReference type="InterPro" id="IPR001789">
    <property type="entry name" value="Sig_transdc_resp-reg_receiver"/>
</dbReference>
<dbReference type="Pfam" id="PF13426">
    <property type="entry name" value="PAS_9"/>
    <property type="match status" value="1"/>
</dbReference>
<dbReference type="InterPro" id="IPR013655">
    <property type="entry name" value="PAS_fold_3"/>
</dbReference>
<dbReference type="InterPro" id="IPR011006">
    <property type="entry name" value="CheY-like_superfamily"/>
</dbReference>
<dbReference type="PROSITE" id="PS50894">
    <property type="entry name" value="HPT"/>
    <property type="match status" value="1"/>
</dbReference>
<keyword evidence="11" id="KW-1133">Transmembrane helix</keyword>
<accession>A0A1I1LB99</accession>
<evidence type="ECO:0000313" key="21">
    <source>
        <dbReference type="EMBL" id="SFC66810.1"/>
    </source>
</evidence>
<dbReference type="Pfam" id="PF01590">
    <property type="entry name" value="GAF"/>
    <property type="match status" value="1"/>
</dbReference>
<organism evidence="21 22">
    <name type="scientific">Flexibacter flexilis DSM 6793</name>
    <dbReference type="NCBI Taxonomy" id="927664"/>
    <lineage>
        <taxon>Bacteria</taxon>
        <taxon>Pseudomonadati</taxon>
        <taxon>Bacteroidota</taxon>
        <taxon>Cytophagia</taxon>
        <taxon>Cytophagales</taxon>
        <taxon>Flexibacteraceae</taxon>
        <taxon>Flexibacter</taxon>
    </lineage>
</organism>
<dbReference type="InterPro" id="IPR003018">
    <property type="entry name" value="GAF"/>
</dbReference>
<dbReference type="Pfam" id="PF00989">
    <property type="entry name" value="PAS"/>
    <property type="match status" value="1"/>
</dbReference>
<dbReference type="SMART" id="SM00086">
    <property type="entry name" value="PAC"/>
    <property type="match status" value="3"/>
</dbReference>
<dbReference type="GO" id="GO:0000155">
    <property type="term" value="F:phosphorelay sensor kinase activity"/>
    <property type="evidence" value="ECO:0007669"/>
    <property type="project" value="InterPro"/>
</dbReference>
<dbReference type="Pfam" id="PF00072">
    <property type="entry name" value="Response_reg"/>
    <property type="match status" value="1"/>
</dbReference>
<dbReference type="Gene3D" id="1.20.120.160">
    <property type="entry name" value="HPT domain"/>
    <property type="match status" value="1"/>
</dbReference>
<dbReference type="InterPro" id="IPR029016">
    <property type="entry name" value="GAF-like_dom_sf"/>
</dbReference>
<dbReference type="InterPro" id="IPR004358">
    <property type="entry name" value="Sig_transdc_His_kin-like_C"/>
</dbReference>
<dbReference type="SMART" id="SM00448">
    <property type="entry name" value="REC"/>
    <property type="match status" value="1"/>
</dbReference>
<keyword evidence="6 14" id="KW-0597">Phosphoprotein</keyword>
<evidence type="ECO:0000259" key="16">
    <source>
        <dbReference type="PROSITE" id="PS50109"/>
    </source>
</evidence>
<dbReference type="InterPro" id="IPR001610">
    <property type="entry name" value="PAC"/>
</dbReference>
<dbReference type="InterPro" id="IPR035965">
    <property type="entry name" value="PAS-like_dom_sf"/>
</dbReference>
<dbReference type="OrthoDB" id="9781208at2"/>
<dbReference type="Proteomes" id="UP000199514">
    <property type="component" value="Unassembled WGS sequence"/>
</dbReference>
<feature type="domain" description="PAC" evidence="19">
    <location>
        <begin position="643"/>
        <end position="695"/>
    </location>
</feature>
<dbReference type="SMART" id="SM00387">
    <property type="entry name" value="HATPase_c"/>
    <property type="match status" value="1"/>
</dbReference>
<dbReference type="SMART" id="SM00091">
    <property type="entry name" value="PAS"/>
    <property type="match status" value="3"/>
</dbReference>
<dbReference type="SMART" id="SM00065">
    <property type="entry name" value="GAF"/>
    <property type="match status" value="1"/>
</dbReference>
<dbReference type="InterPro" id="IPR000014">
    <property type="entry name" value="PAS"/>
</dbReference>
<evidence type="ECO:0000256" key="12">
    <source>
        <dbReference type="ARBA" id="ARBA00023136"/>
    </source>
</evidence>
<dbReference type="RefSeq" id="WP_091513645.1">
    <property type="nucleotide sequence ID" value="NZ_FOLE01000008.1"/>
</dbReference>
<dbReference type="PRINTS" id="PR00344">
    <property type="entry name" value="BCTRLSENSOR"/>
</dbReference>
<dbReference type="Gene3D" id="1.10.287.130">
    <property type="match status" value="1"/>
</dbReference>